<dbReference type="AlphaFoldDB" id="A0AAV5KQZ0"/>
<keyword evidence="2" id="KW-1185">Reference proteome</keyword>
<name>A0AAV5KQZ0_9ROSI</name>
<dbReference type="Proteomes" id="UP001054252">
    <property type="component" value="Unassembled WGS sequence"/>
</dbReference>
<evidence type="ECO:0000313" key="2">
    <source>
        <dbReference type="Proteomes" id="UP001054252"/>
    </source>
</evidence>
<dbReference type="EMBL" id="BPVZ01000074">
    <property type="protein sequence ID" value="GKV27054.1"/>
    <property type="molecule type" value="Genomic_DNA"/>
</dbReference>
<gene>
    <name evidence="1" type="ORF">SLEP1_g36262</name>
</gene>
<organism evidence="1 2">
    <name type="scientific">Rubroshorea leprosula</name>
    <dbReference type="NCBI Taxonomy" id="152421"/>
    <lineage>
        <taxon>Eukaryota</taxon>
        <taxon>Viridiplantae</taxon>
        <taxon>Streptophyta</taxon>
        <taxon>Embryophyta</taxon>
        <taxon>Tracheophyta</taxon>
        <taxon>Spermatophyta</taxon>
        <taxon>Magnoliopsida</taxon>
        <taxon>eudicotyledons</taxon>
        <taxon>Gunneridae</taxon>
        <taxon>Pentapetalae</taxon>
        <taxon>rosids</taxon>
        <taxon>malvids</taxon>
        <taxon>Malvales</taxon>
        <taxon>Dipterocarpaceae</taxon>
        <taxon>Rubroshorea</taxon>
    </lineage>
</organism>
<comment type="caution">
    <text evidence="1">The sequence shown here is derived from an EMBL/GenBank/DDBJ whole genome shotgun (WGS) entry which is preliminary data.</text>
</comment>
<reference evidence="1 2" key="1">
    <citation type="journal article" date="2021" name="Commun. Biol.">
        <title>The genome of Shorea leprosula (Dipterocarpaceae) highlights the ecological relevance of drought in aseasonal tropical rainforests.</title>
        <authorList>
            <person name="Ng K.K.S."/>
            <person name="Kobayashi M.J."/>
            <person name="Fawcett J.A."/>
            <person name="Hatakeyama M."/>
            <person name="Paape T."/>
            <person name="Ng C.H."/>
            <person name="Ang C.C."/>
            <person name="Tnah L.H."/>
            <person name="Lee C.T."/>
            <person name="Nishiyama T."/>
            <person name="Sese J."/>
            <person name="O'Brien M.J."/>
            <person name="Copetti D."/>
            <person name="Mohd Noor M.I."/>
            <person name="Ong R.C."/>
            <person name="Putra M."/>
            <person name="Sireger I.Z."/>
            <person name="Indrioko S."/>
            <person name="Kosugi Y."/>
            <person name="Izuno A."/>
            <person name="Isagi Y."/>
            <person name="Lee S.L."/>
            <person name="Shimizu K.K."/>
        </authorList>
    </citation>
    <scope>NUCLEOTIDE SEQUENCE [LARGE SCALE GENOMIC DNA]</scope>
    <source>
        <strain evidence="1">214</strain>
    </source>
</reference>
<accession>A0AAV5KQZ0</accession>
<protein>
    <submittedName>
        <fullName evidence="1">Uncharacterized protein</fullName>
    </submittedName>
</protein>
<evidence type="ECO:0000313" key="1">
    <source>
        <dbReference type="EMBL" id="GKV27054.1"/>
    </source>
</evidence>
<proteinExistence type="predicted"/>
<sequence length="78" mass="8922">MKVSRKISLGEKVCWLINGANENQMNNSLCNMMVNKVIVNLNVFSVSMEDIIMSNLHGTLIVTIKISSRWLRNTHIFQ</sequence>